<organism evidence="8 9">
    <name type="scientific">Lagenidium giganteum</name>
    <dbReference type="NCBI Taxonomy" id="4803"/>
    <lineage>
        <taxon>Eukaryota</taxon>
        <taxon>Sar</taxon>
        <taxon>Stramenopiles</taxon>
        <taxon>Oomycota</taxon>
        <taxon>Peronosporomycetes</taxon>
        <taxon>Pythiales</taxon>
        <taxon>Pythiaceae</taxon>
    </lineage>
</organism>
<dbReference type="PANTHER" id="PTHR43238">
    <property type="entry name" value="GDP-L-FUCOSE SYNTHASE"/>
    <property type="match status" value="1"/>
</dbReference>
<gene>
    <name evidence="8" type="ORF">N0F65_004751</name>
</gene>
<keyword evidence="5" id="KW-0560">Oxidoreductase</keyword>
<accession>A0AAV2YVA6</accession>
<evidence type="ECO:0000256" key="1">
    <source>
        <dbReference type="ARBA" id="ARBA00004883"/>
    </source>
</evidence>
<evidence type="ECO:0000256" key="5">
    <source>
        <dbReference type="ARBA" id="ARBA00023002"/>
    </source>
</evidence>
<dbReference type="HAMAP" id="MF_00956">
    <property type="entry name" value="GDP_fucose_synth"/>
    <property type="match status" value="1"/>
</dbReference>
<dbReference type="EC" id="1.1.1.271" evidence="3"/>
<dbReference type="CDD" id="cd05239">
    <property type="entry name" value="GDP_FS_SDR_e"/>
    <property type="match status" value="1"/>
</dbReference>
<evidence type="ECO:0000256" key="6">
    <source>
        <dbReference type="ARBA" id="ARBA00023235"/>
    </source>
</evidence>
<feature type="domain" description="NAD-dependent epimerase/dehydratase" evidence="7">
    <location>
        <begin position="11"/>
        <end position="244"/>
    </location>
</feature>
<dbReference type="Pfam" id="PF01370">
    <property type="entry name" value="Epimerase"/>
    <property type="match status" value="1"/>
</dbReference>
<keyword evidence="9" id="KW-1185">Reference proteome</keyword>
<dbReference type="Gene3D" id="3.90.25.10">
    <property type="entry name" value="UDP-galactose 4-epimerase, domain 1"/>
    <property type="match status" value="1"/>
</dbReference>
<keyword evidence="4" id="KW-0521">NADP</keyword>
<evidence type="ECO:0000259" key="7">
    <source>
        <dbReference type="Pfam" id="PF01370"/>
    </source>
</evidence>
<comment type="caution">
    <text evidence="8">The sequence shown here is derived from an EMBL/GenBank/DDBJ whole genome shotgun (WGS) entry which is preliminary data.</text>
</comment>
<dbReference type="Proteomes" id="UP001146120">
    <property type="component" value="Unassembled WGS sequence"/>
</dbReference>
<dbReference type="InterPro" id="IPR001509">
    <property type="entry name" value="Epimerase_deHydtase"/>
</dbReference>
<evidence type="ECO:0000256" key="2">
    <source>
        <dbReference type="ARBA" id="ARBA00005959"/>
    </source>
</evidence>
<dbReference type="AlphaFoldDB" id="A0AAV2YVA6"/>
<reference evidence="8" key="2">
    <citation type="journal article" date="2023" name="Microbiol Resour">
        <title>Decontamination and Annotation of the Draft Genome Sequence of the Oomycete Lagenidium giganteum ARSEF 373.</title>
        <authorList>
            <person name="Morgan W.R."/>
            <person name="Tartar A."/>
        </authorList>
    </citation>
    <scope>NUCLEOTIDE SEQUENCE</scope>
    <source>
        <strain evidence="8">ARSEF 373</strain>
    </source>
</reference>
<dbReference type="EMBL" id="DAKRPA010000145">
    <property type="protein sequence ID" value="DAZ97137.1"/>
    <property type="molecule type" value="Genomic_DNA"/>
</dbReference>
<dbReference type="InterPro" id="IPR028614">
    <property type="entry name" value="GDP_fucose/colitose_synth"/>
</dbReference>
<evidence type="ECO:0000256" key="4">
    <source>
        <dbReference type="ARBA" id="ARBA00022857"/>
    </source>
</evidence>
<evidence type="ECO:0000256" key="3">
    <source>
        <dbReference type="ARBA" id="ARBA00012371"/>
    </source>
</evidence>
<dbReference type="GO" id="GO:0050577">
    <property type="term" value="F:GDP-L-fucose synthase activity"/>
    <property type="evidence" value="ECO:0007669"/>
    <property type="project" value="UniProtKB-EC"/>
</dbReference>
<sequence length="327" mass="37398">MGIETNEQMVVLVTGGTGLVGRAVEHVVRQQQTTRLRAAEQEQWVFASSKDADLRDRAQTEALFARVRPTHVLHLAAMVGGLFKNMRQKVDFFRENMAINDNVLQCCHKFHVRKLVSCLSTCVFPDATTYPIDETMLHNGRPHRSNEGYAMAKRIIDTLNHCYHDQHDCRFTSVIPTNIYGPHDNFSIEDGHVVPGLIYKCYLAKQANEPFVIWGSGKPLRQFIHSHDLADLLVWVLEHYEEIDPIILSVDEQDEVSIRDVAMMIAKAMDFQGDVIFDTTKADGQYKKTASNAKLRRYVPDFQFTPMERGIEASVAWFIEHYESARK</sequence>
<dbReference type="Gene3D" id="3.40.50.720">
    <property type="entry name" value="NAD(P)-binding Rossmann-like Domain"/>
    <property type="match status" value="1"/>
</dbReference>
<evidence type="ECO:0000313" key="8">
    <source>
        <dbReference type="EMBL" id="DAZ97137.1"/>
    </source>
</evidence>
<dbReference type="SUPFAM" id="SSF51735">
    <property type="entry name" value="NAD(P)-binding Rossmann-fold domains"/>
    <property type="match status" value="1"/>
</dbReference>
<proteinExistence type="inferred from homology"/>
<reference evidence="8" key="1">
    <citation type="submission" date="2022-11" db="EMBL/GenBank/DDBJ databases">
        <authorList>
            <person name="Morgan W.R."/>
            <person name="Tartar A."/>
        </authorList>
    </citation>
    <scope>NUCLEOTIDE SEQUENCE</scope>
    <source>
        <strain evidence="8">ARSEF 373</strain>
    </source>
</reference>
<name>A0AAV2YVA6_9STRA</name>
<evidence type="ECO:0000313" key="9">
    <source>
        <dbReference type="Proteomes" id="UP001146120"/>
    </source>
</evidence>
<dbReference type="PANTHER" id="PTHR43238:SF1">
    <property type="entry name" value="GDP-L-FUCOSE SYNTHASE"/>
    <property type="match status" value="1"/>
</dbReference>
<dbReference type="InterPro" id="IPR036291">
    <property type="entry name" value="NAD(P)-bd_dom_sf"/>
</dbReference>
<comment type="similarity">
    <text evidence="2">Belongs to the NAD(P)-dependent epimerase/dehydratase family. Fucose synthase subfamily.</text>
</comment>
<keyword evidence="6" id="KW-0413">Isomerase</keyword>
<comment type="pathway">
    <text evidence="1">Nucleotide-sugar biosynthesis; GDP-L-fucose biosynthesis via de novo pathway; GDP-L-fucose from GDP-alpha-D-mannose: step 2/2.</text>
</comment>
<protein>
    <recommendedName>
        <fullName evidence="3">GDP-L-fucose synthase</fullName>
        <ecNumber evidence="3">1.1.1.271</ecNumber>
    </recommendedName>
</protein>
<dbReference type="GO" id="GO:0016853">
    <property type="term" value="F:isomerase activity"/>
    <property type="evidence" value="ECO:0007669"/>
    <property type="project" value="UniProtKB-KW"/>
</dbReference>